<dbReference type="RefSeq" id="XP_001831408.2">
    <property type="nucleotide sequence ID" value="XM_001831356.2"/>
</dbReference>
<dbReference type="VEuPathDB" id="FungiDB:CC1G_00955"/>
<evidence type="ECO:0000313" key="2">
    <source>
        <dbReference type="Proteomes" id="UP000001861"/>
    </source>
</evidence>
<accession>A8N980</accession>
<keyword evidence="2" id="KW-1185">Reference proteome</keyword>
<gene>
    <name evidence="1" type="ORF">CC1G_00955</name>
</gene>
<evidence type="ECO:0000313" key="1">
    <source>
        <dbReference type="EMBL" id="EAU90571.2"/>
    </source>
</evidence>
<proteinExistence type="predicted"/>
<dbReference type="HOGENOM" id="CLU_1740440_0_0_1"/>
<dbReference type="EMBL" id="AACS02000007">
    <property type="protein sequence ID" value="EAU90571.2"/>
    <property type="molecule type" value="Genomic_DNA"/>
</dbReference>
<dbReference type="GeneID" id="6007880"/>
<reference evidence="1 2" key="1">
    <citation type="journal article" date="2010" name="Proc. Natl. Acad. Sci. U.S.A.">
        <title>Insights into evolution of multicellular fungi from the assembled chromosomes of the mushroom Coprinopsis cinerea (Coprinus cinereus).</title>
        <authorList>
            <person name="Stajich J.E."/>
            <person name="Wilke S.K."/>
            <person name="Ahren D."/>
            <person name="Au C.H."/>
            <person name="Birren B.W."/>
            <person name="Borodovsky M."/>
            <person name="Burns C."/>
            <person name="Canback B."/>
            <person name="Casselton L.A."/>
            <person name="Cheng C.K."/>
            <person name="Deng J."/>
            <person name="Dietrich F.S."/>
            <person name="Fargo D.C."/>
            <person name="Farman M.L."/>
            <person name="Gathman A.C."/>
            <person name="Goldberg J."/>
            <person name="Guigo R."/>
            <person name="Hoegger P.J."/>
            <person name="Hooker J.B."/>
            <person name="Huggins A."/>
            <person name="James T.Y."/>
            <person name="Kamada T."/>
            <person name="Kilaru S."/>
            <person name="Kodira C."/>
            <person name="Kues U."/>
            <person name="Kupfer D."/>
            <person name="Kwan H.S."/>
            <person name="Lomsadze A."/>
            <person name="Li W."/>
            <person name="Lilly W.W."/>
            <person name="Ma L.J."/>
            <person name="Mackey A.J."/>
            <person name="Manning G."/>
            <person name="Martin F."/>
            <person name="Muraguchi H."/>
            <person name="Natvig D.O."/>
            <person name="Palmerini H."/>
            <person name="Ramesh M.A."/>
            <person name="Rehmeyer C.J."/>
            <person name="Roe B.A."/>
            <person name="Shenoy N."/>
            <person name="Stanke M."/>
            <person name="Ter-Hovhannisyan V."/>
            <person name="Tunlid A."/>
            <person name="Velagapudi R."/>
            <person name="Vision T.J."/>
            <person name="Zeng Q."/>
            <person name="Zolan M.E."/>
            <person name="Pukkila P.J."/>
        </authorList>
    </citation>
    <scope>NUCLEOTIDE SEQUENCE [LARGE SCALE GENOMIC DNA]</scope>
    <source>
        <strain evidence="2">Okayama-7 / 130 / ATCC MYA-4618 / FGSC 9003</strain>
    </source>
</reference>
<organism evidence="1 2">
    <name type="scientific">Coprinopsis cinerea (strain Okayama-7 / 130 / ATCC MYA-4618 / FGSC 9003)</name>
    <name type="common">Inky cap fungus</name>
    <name type="synonym">Hormographiella aspergillata</name>
    <dbReference type="NCBI Taxonomy" id="240176"/>
    <lineage>
        <taxon>Eukaryota</taxon>
        <taxon>Fungi</taxon>
        <taxon>Dikarya</taxon>
        <taxon>Basidiomycota</taxon>
        <taxon>Agaricomycotina</taxon>
        <taxon>Agaricomycetes</taxon>
        <taxon>Agaricomycetidae</taxon>
        <taxon>Agaricales</taxon>
        <taxon>Agaricineae</taxon>
        <taxon>Psathyrellaceae</taxon>
        <taxon>Coprinopsis</taxon>
    </lineage>
</organism>
<sequence length="150" mass="16878">MNYSKRSPCRLASPLWVSFDPLDYQPRHTNPLFDRTSGTFLEGVAPNWSFCSLDYFVFLLARINAPGVRHLLGDSVTRNIGTLARRRAVRESLLLLAILQQDLFGSETGLVLGFSNDASLPFVIDPIPLFWATCQKVRTKETATDWICEG</sequence>
<name>A8N980_COPC7</name>
<dbReference type="Proteomes" id="UP000001861">
    <property type="component" value="Unassembled WGS sequence"/>
</dbReference>
<dbReference type="KEGG" id="cci:CC1G_00955"/>
<protein>
    <submittedName>
        <fullName evidence="1">Uncharacterized protein</fullName>
    </submittedName>
</protein>
<dbReference type="AlphaFoldDB" id="A8N980"/>
<dbReference type="InParanoid" id="A8N980"/>
<comment type="caution">
    <text evidence="1">The sequence shown here is derived from an EMBL/GenBank/DDBJ whole genome shotgun (WGS) entry which is preliminary data.</text>
</comment>